<feature type="region of interest" description="Disordered" evidence="1">
    <location>
        <begin position="73"/>
        <end position="105"/>
    </location>
</feature>
<accession>A0A423WE92</accession>
<dbReference type="AlphaFoldDB" id="A0A423WE92"/>
<organism evidence="2 3">
    <name type="scientific">Cytospora chrysosperma</name>
    <name type="common">Cytospora canker fungus</name>
    <name type="synonym">Sphaeria chrysosperma</name>
    <dbReference type="NCBI Taxonomy" id="252740"/>
    <lineage>
        <taxon>Eukaryota</taxon>
        <taxon>Fungi</taxon>
        <taxon>Dikarya</taxon>
        <taxon>Ascomycota</taxon>
        <taxon>Pezizomycotina</taxon>
        <taxon>Sordariomycetes</taxon>
        <taxon>Sordariomycetidae</taxon>
        <taxon>Diaporthales</taxon>
        <taxon>Cytosporaceae</taxon>
        <taxon>Cytospora</taxon>
    </lineage>
</organism>
<dbReference type="OrthoDB" id="4755622at2759"/>
<protein>
    <submittedName>
        <fullName evidence="2">Uncharacterized protein</fullName>
    </submittedName>
</protein>
<proteinExistence type="predicted"/>
<evidence type="ECO:0000313" key="2">
    <source>
        <dbReference type="EMBL" id="ROW01702.1"/>
    </source>
</evidence>
<feature type="region of interest" description="Disordered" evidence="1">
    <location>
        <begin position="667"/>
        <end position="714"/>
    </location>
</feature>
<feature type="region of interest" description="Disordered" evidence="1">
    <location>
        <begin position="420"/>
        <end position="636"/>
    </location>
</feature>
<reference evidence="2 3" key="1">
    <citation type="submission" date="2015-09" db="EMBL/GenBank/DDBJ databases">
        <title>Host preference determinants of Valsa canker pathogens revealed by comparative genomics.</title>
        <authorList>
            <person name="Yin Z."/>
            <person name="Huang L."/>
        </authorList>
    </citation>
    <scope>NUCLEOTIDE SEQUENCE [LARGE SCALE GENOMIC DNA]</scope>
    <source>
        <strain evidence="2 3">YSFL</strain>
    </source>
</reference>
<keyword evidence="3" id="KW-1185">Reference proteome</keyword>
<feature type="compositionally biased region" description="Basic and acidic residues" evidence="1">
    <location>
        <begin position="86"/>
        <end position="96"/>
    </location>
</feature>
<evidence type="ECO:0000313" key="3">
    <source>
        <dbReference type="Proteomes" id="UP000284375"/>
    </source>
</evidence>
<feature type="compositionally biased region" description="Low complexity" evidence="1">
    <location>
        <begin position="477"/>
        <end position="486"/>
    </location>
</feature>
<gene>
    <name evidence="2" type="ORF">VSDG_01984</name>
</gene>
<feature type="compositionally biased region" description="Polar residues" evidence="1">
    <location>
        <begin position="622"/>
        <end position="632"/>
    </location>
</feature>
<feature type="compositionally biased region" description="Basic and acidic residues" evidence="1">
    <location>
        <begin position="689"/>
        <end position="699"/>
    </location>
</feature>
<name>A0A423WE92_CYTCH</name>
<comment type="caution">
    <text evidence="2">The sequence shown here is derived from an EMBL/GenBank/DDBJ whole genome shotgun (WGS) entry which is preliminary data.</text>
</comment>
<dbReference type="EMBL" id="LJZO01000006">
    <property type="protein sequence ID" value="ROW01702.1"/>
    <property type="molecule type" value="Genomic_DNA"/>
</dbReference>
<sequence length="714" mass="77607">MAGKESRRTPAADVHASFNLVSGKTMRCDFCNARNTAVLKECRDCQLHICSLCAYQGRLNSDPKHHLVLDADSDDDARNLNGGDPSRTDPGRRVEVETGGIPQPPSTVVATLPRVANPSIQFCLLGVILVIVTEVPFLQEMMVPIGRQATTVTNKILASLELILTNLPTESIPLANTKPTLRKMTPANSMEGMHVGVPPDTMEPLKSMHPRASVSITRCLLITHRQHPILIITVASLGTAQMPQRAQAANPNSVVRMQDYPLASTPEQYSRSPPPALGPYIGPPQAPFLHSPASPAFDPSPGVGVGGSHGVAHGVPEGLDHPIGGPPPAEVDAAILHAYRVNMGRVAADRHTQEMEYYAQLAAARAHARQRLEEYMPEYYPLPAYPPPGYPPPPVYQPHPPESFLQNAASGYVGDSPERYAQRRHRPNGSDTAAAMQDEHPRLPRTPEGAANRHRTSSSLEPQVRIPANPRSHAPRDAAAAAAAATQEERPREAADNQEGEVAAASTDMDPNQEVEIGAPDAQGQAIAVTESIGGRVVDRPQPGRRLPRFPTWRAASSGGPSSEFRGRRTNCSTKRFFQSLSSSSSSSSLSSSEGEGDTAPTNYNTNNANNNQTTTPVPGSEQMQEVLSSNPILRRVRRQEGEMAALEMMRGANTMVEMAALERERARDGRRGLGGRELLPMTRANQLETERRREEVAPRRRGGQRRERKRQKM</sequence>
<feature type="compositionally biased region" description="Basic residues" evidence="1">
    <location>
        <begin position="700"/>
        <end position="714"/>
    </location>
</feature>
<feature type="compositionally biased region" description="Polar residues" evidence="1">
    <location>
        <begin position="570"/>
        <end position="579"/>
    </location>
</feature>
<feature type="compositionally biased region" description="Low complexity" evidence="1">
    <location>
        <begin position="580"/>
        <end position="617"/>
    </location>
</feature>
<dbReference type="Proteomes" id="UP000284375">
    <property type="component" value="Unassembled WGS sequence"/>
</dbReference>
<evidence type="ECO:0000256" key="1">
    <source>
        <dbReference type="SAM" id="MobiDB-lite"/>
    </source>
</evidence>